<protein>
    <submittedName>
        <fullName evidence="1">Uncharacterized protein</fullName>
    </submittedName>
</protein>
<accession>A0A5D2JD81</accession>
<evidence type="ECO:0000313" key="2">
    <source>
        <dbReference type="Proteomes" id="UP000322667"/>
    </source>
</evidence>
<name>A0A5D2JD81_GOSTO</name>
<dbReference type="AlphaFoldDB" id="A0A5D2JD81"/>
<reference evidence="1 2" key="1">
    <citation type="submission" date="2019-07" db="EMBL/GenBank/DDBJ databases">
        <title>WGS assembly of Gossypium tomentosum.</title>
        <authorList>
            <person name="Chen Z.J."/>
            <person name="Sreedasyam A."/>
            <person name="Ando A."/>
            <person name="Song Q."/>
            <person name="De L."/>
            <person name="Hulse-Kemp A."/>
            <person name="Ding M."/>
            <person name="Ye W."/>
            <person name="Kirkbride R."/>
            <person name="Jenkins J."/>
            <person name="Plott C."/>
            <person name="Lovell J."/>
            <person name="Lin Y.-M."/>
            <person name="Vaughn R."/>
            <person name="Liu B."/>
            <person name="Li W."/>
            <person name="Simpson S."/>
            <person name="Scheffler B."/>
            <person name="Saski C."/>
            <person name="Grover C."/>
            <person name="Hu G."/>
            <person name="Conover J."/>
            <person name="Carlson J."/>
            <person name="Shu S."/>
            <person name="Boston L."/>
            <person name="Williams M."/>
            <person name="Peterson D."/>
            <person name="Mcgee K."/>
            <person name="Jones D."/>
            <person name="Wendel J."/>
            <person name="Stelly D."/>
            <person name="Grimwood J."/>
            <person name="Schmutz J."/>
        </authorList>
    </citation>
    <scope>NUCLEOTIDE SEQUENCE [LARGE SCALE GENOMIC DNA]</scope>
    <source>
        <strain evidence="1">7179.01</strain>
    </source>
</reference>
<evidence type="ECO:0000313" key="1">
    <source>
        <dbReference type="EMBL" id="TYH52881.1"/>
    </source>
</evidence>
<dbReference type="EMBL" id="CM017631">
    <property type="protein sequence ID" value="TYH52881.1"/>
    <property type="molecule type" value="Genomic_DNA"/>
</dbReference>
<dbReference type="Proteomes" id="UP000322667">
    <property type="component" value="Chromosome D09"/>
</dbReference>
<keyword evidence="2" id="KW-1185">Reference proteome</keyword>
<organism evidence="1 2">
    <name type="scientific">Gossypium tomentosum</name>
    <name type="common">Hawaiian cotton</name>
    <name type="synonym">Gossypium sandvicense</name>
    <dbReference type="NCBI Taxonomy" id="34277"/>
    <lineage>
        <taxon>Eukaryota</taxon>
        <taxon>Viridiplantae</taxon>
        <taxon>Streptophyta</taxon>
        <taxon>Embryophyta</taxon>
        <taxon>Tracheophyta</taxon>
        <taxon>Spermatophyta</taxon>
        <taxon>Magnoliopsida</taxon>
        <taxon>eudicotyledons</taxon>
        <taxon>Gunneridae</taxon>
        <taxon>Pentapetalae</taxon>
        <taxon>rosids</taxon>
        <taxon>malvids</taxon>
        <taxon>Malvales</taxon>
        <taxon>Malvaceae</taxon>
        <taxon>Malvoideae</taxon>
        <taxon>Gossypium</taxon>
    </lineage>
</organism>
<sequence>MTTEKDRTSSQGTFLPSPRRFSVLISVFDKEPEKIESKNKNKNKIENPH</sequence>
<gene>
    <name evidence="1" type="ORF">ES332_D09G058800v1</name>
</gene>
<proteinExistence type="predicted"/>